<reference evidence="2 3" key="1">
    <citation type="submission" date="2014-03" db="EMBL/GenBank/DDBJ databases">
        <title>Draft genome sequence of the novel thermoacidophilic archaea Acidianus copahuensis ALE1 strain, isolated from Copahue volcanic area in Neuquen Argentina.</title>
        <authorList>
            <person name="Urbieta M.S."/>
            <person name="Rascovan N."/>
            <person name="Castro C."/>
            <person name="Revale S."/>
            <person name="Giaveno M.A."/>
            <person name="Vazquez M.P."/>
            <person name="Donati E.R."/>
        </authorList>
    </citation>
    <scope>NUCLEOTIDE SEQUENCE [LARGE SCALE GENOMIC DNA]</scope>
    <source>
        <strain evidence="2 3">ALE1</strain>
    </source>
</reference>
<keyword evidence="1" id="KW-1133">Transmembrane helix</keyword>
<feature type="transmembrane region" description="Helical" evidence="1">
    <location>
        <begin position="466"/>
        <end position="487"/>
    </location>
</feature>
<protein>
    <recommendedName>
        <fullName evidence="4">ABC transporter permease</fullName>
    </recommendedName>
</protein>
<feature type="transmembrane region" description="Helical" evidence="1">
    <location>
        <begin position="279"/>
        <end position="299"/>
    </location>
</feature>
<keyword evidence="1" id="KW-0812">Transmembrane</keyword>
<keyword evidence="1" id="KW-0472">Membrane</keyword>
<feature type="transmembrane region" description="Helical" evidence="1">
    <location>
        <begin position="400"/>
        <end position="422"/>
    </location>
</feature>
<proteinExistence type="predicted"/>
<evidence type="ECO:0000313" key="2">
    <source>
        <dbReference type="EMBL" id="EZQ10615.1"/>
    </source>
</evidence>
<name>A0A031LSA9_9CREN</name>
<dbReference type="RefSeq" id="WP_048099052.1">
    <property type="nucleotide sequence ID" value="NZ_JFZT01000021.1"/>
</dbReference>
<feature type="transmembrane region" description="Helical" evidence="1">
    <location>
        <begin position="329"/>
        <end position="357"/>
    </location>
</feature>
<gene>
    <name evidence="2" type="ORF">CM19_03700</name>
</gene>
<keyword evidence="3" id="KW-1185">Reference proteome</keyword>
<dbReference type="GO" id="GO:0140359">
    <property type="term" value="F:ABC-type transporter activity"/>
    <property type="evidence" value="ECO:0007669"/>
    <property type="project" value="InterPro"/>
</dbReference>
<organism evidence="2 3">
    <name type="scientific">Candidatus Acidianus copahuensis</name>
    <dbReference type="NCBI Taxonomy" id="1160895"/>
    <lineage>
        <taxon>Archaea</taxon>
        <taxon>Thermoproteota</taxon>
        <taxon>Thermoprotei</taxon>
        <taxon>Sulfolobales</taxon>
        <taxon>Sulfolobaceae</taxon>
        <taxon>Acidianus</taxon>
    </lineage>
</organism>
<dbReference type="Proteomes" id="UP000024332">
    <property type="component" value="Unassembled WGS sequence"/>
</dbReference>
<evidence type="ECO:0008006" key="4">
    <source>
        <dbReference type="Google" id="ProtNLM"/>
    </source>
</evidence>
<dbReference type="AlphaFoldDB" id="A0A031LSA9"/>
<feature type="transmembrane region" description="Helical" evidence="1">
    <location>
        <begin position="363"/>
        <end position="388"/>
    </location>
</feature>
<dbReference type="OrthoDB" id="86287at2157"/>
<accession>A0A031LSA9</accession>
<dbReference type="STRING" id="1160895.CM19_03700"/>
<sequence>MNPLIYDFRRTFLRFSVLFFLAIFILAGIGIVYSSYSSIAKNITQKTNMIAGIWEENGTNIIGYIFNNQGDGVSGKVEVLVNGSLIGSTSTQTGYFRLKFPLNGSELSKDLEKGIKVVASTSLGYVEVPFQVQYIQIGAVQPSNQFISIVHENISVNYFNSYLGYFGYAPNNEAFSLVDGKLIFLYLGNSGEVNYSVYYGYSNLSEVSVFPVSQTSATISKTLMFAGTGEGISIFHVKMSKTNGFFTVKLVLPKSNETSIISSRYSALIPLEVDVMSSFPSGVSLFATLFPIIFLYLVYSMISKPLGSGAMEFLLARPITRDSIYINRFIAGTLTAILSSGILTLSIGLTISLLYGISPPFNFYGLIFLGITGDIMGFFSLYTLLAILIKKTSGYLGLSIVFYLIFTIFWGTLALLLSGGMFNLSAIERNEYLLDYFNPGGSLSFSEYYILRAIGEVNSISVVNPAFVVVSSLLWIIVPSIIGLIRFRRMNLI</sequence>
<dbReference type="GO" id="GO:0005886">
    <property type="term" value="C:plasma membrane"/>
    <property type="evidence" value="ECO:0007669"/>
    <property type="project" value="UniProtKB-SubCell"/>
</dbReference>
<feature type="transmembrane region" description="Helical" evidence="1">
    <location>
        <begin position="12"/>
        <end position="36"/>
    </location>
</feature>
<dbReference type="EMBL" id="JFZT01000021">
    <property type="protein sequence ID" value="EZQ10615.1"/>
    <property type="molecule type" value="Genomic_DNA"/>
</dbReference>
<evidence type="ECO:0000313" key="3">
    <source>
        <dbReference type="Proteomes" id="UP000024332"/>
    </source>
</evidence>
<dbReference type="Pfam" id="PF12679">
    <property type="entry name" value="ABC2_membrane_2"/>
    <property type="match status" value="1"/>
</dbReference>
<comment type="caution">
    <text evidence="2">The sequence shown here is derived from an EMBL/GenBank/DDBJ whole genome shotgun (WGS) entry which is preliminary data.</text>
</comment>
<evidence type="ECO:0000256" key="1">
    <source>
        <dbReference type="SAM" id="Phobius"/>
    </source>
</evidence>